<keyword evidence="6" id="KW-0482">Metalloprotease</keyword>
<keyword evidence="4" id="KW-0378">Hydrolase</keyword>
<dbReference type="InterPro" id="IPR001915">
    <property type="entry name" value="Peptidase_M48"/>
</dbReference>
<evidence type="ECO:0000313" key="8">
    <source>
        <dbReference type="Proteomes" id="UP000253250"/>
    </source>
</evidence>
<sequence length="476" mass="52272">MGKRLGFALLALLSANPAVGNLGDLPNLGHPSALVMSRAQQTAFGKAFLVHALKTYRFVHNPDALAFVRALGRRLVAASFDPQIDFHFYILKNPVVNAFSVPGGYVFINTGAIIAARNEDELAAVMSHEISHDTQRHIPRLIALSHKLSWAALAGVLAGALLMGTSQFEGGAAAMSLSSAGLANETLKHRRGYESEADHFGLRTMARAGFNPHAMAAFFRRLKTYDRFMSVNVPESWRTHPATDIRIAEAENLAARYPNPPIPDRPSFDRFQAALMAREGSPYTAAARIAHELRGRHDPSARRYGEALADMRLGRFTKARHQLGALIAASPRVVAYRMTLAELWRDTGHLRAAVAVLREARALRPHSLWIGVLTARTLLDAGDIAAAHRLIKRLIERAPYRPDLYRTLAHIYGRRHDYLHAHEALAESLFLEGDGQGAAAELRLAAPFATQPAARARLKTLTVAFKEGWTAPPTFP</sequence>
<dbReference type="Gene3D" id="3.30.2010.10">
    <property type="entry name" value="Metalloproteases ('zincins'), catalytic domain"/>
    <property type="match status" value="1"/>
</dbReference>
<dbReference type="GO" id="GO:0051603">
    <property type="term" value="P:proteolysis involved in protein catabolic process"/>
    <property type="evidence" value="ECO:0007669"/>
    <property type="project" value="TreeGrafter"/>
</dbReference>
<keyword evidence="8" id="KW-1185">Reference proteome</keyword>
<reference evidence="7 8" key="1">
    <citation type="submission" date="2018-02" db="EMBL/GenBank/DDBJ databases">
        <title>Insights into the biology of acidophilic members of the Acidiferrobacteraceae family derived from comparative genomic analyses.</title>
        <authorList>
            <person name="Issotta F."/>
            <person name="Thyssen C."/>
            <person name="Mena C."/>
            <person name="Moya A."/>
            <person name="Bellenberg S."/>
            <person name="Sproer C."/>
            <person name="Covarrubias P.C."/>
            <person name="Sand W."/>
            <person name="Quatrini R."/>
            <person name="Vera M."/>
        </authorList>
    </citation>
    <scope>NUCLEOTIDE SEQUENCE [LARGE SCALE GENOMIC DNA]</scope>
    <source>
        <strain evidence="8">m-1</strain>
    </source>
</reference>
<comment type="caution">
    <text evidence="7">The sequence shown here is derived from an EMBL/GenBank/DDBJ whole genome shotgun (WGS) entry which is preliminary data.</text>
</comment>
<organism evidence="7 8">
    <name type="scientific">Acidiferrobacter thiooxydans</name>
    <dbReference type="NCBI Taxonomy" id="163359"/>
    <lineage>
        <taxon>Bacteria</taxon>
        <taxon>Pseudomonadati</taxon>
        <taxon>Pseudomonadota</taxon>
        <taxon>Gammaproteobacteria</taxon>
        <taxon>Acidiferrobacterales</taxon>
        <taxon>Acidiferrobacteraceae</taxon>
        <taxon>Acidiferrobacter</taxon>
    </lineage>
</organism>
<keyword evidence="2" id="KW-0645">Protease</keyword>
<dbReference type="AlphaFoldDB" id="A0A1C2FZQ7"/>
<gene>
    <name evidence="7" type="ORF">C4900_03585</name>
</gene>
<dbReference type="InterPro" id="IPR011990">
    <property type="entry name" value="TPR-like_helical_dom_sf"/>
</dbReference>
<dbReference type="EMBL" id="PSYR01000001">
    <property type="protein sequence ID" value="RCN58853.1"/>
    <property type="molecule type" value="Genomic_DNA"/>
</dbReference>
<dbReference type="InterPro" id="IPR051156">
    <property type="entry name" value="Mito/Outer_Membr_Metalloprot"/>
</dbReference>
<dbReference type="Pfam" id="PF01435">
    <property type="entry name" value="Peptidase_M48"/>
    <property type="match status" value="1"/>
</dbReference>
<comment type="cofactor">
    <cofactor evidence="1">
        <name>Zn(2+)</name>
        <dbReference type="ChEBI" id="CHEBI:29105"/>
    </cofactor>
</comment>
<evidence type="ECO:0000256" key="6">
    <source>
        <dbReference type="ARBA" id="ARBA00023049"/>
    </source>
</evidence>
<proteinExistence type="predicted"/>
<dbReference type="PANTHER" id="PTHR22726:SF1">
    <property type="entry name" value="METALLOENDOPEPTIDASE OMA1, MITOCHONDRIAL"/>
    <property type="match status" value="1"/>
</dbReference>
<dbReference type="GO" id="GO:0046872">
    <property type="term" value="F:metal ion binding"/>
    <property type="evidence" value="ECO:0007669"/>
    <property type="project" value="UniProtKB-KW"/>
</dbReference>
<keyword evidence="3" id="KW-0479">Metal-binding</keyword>
<evidence type="ECO:0000256" key="5">
    <source>
        <dbReference type="ARBA" id="ARBA00022833"/>
    </source>
</evidence>
<accession>A0A1C2FZQ7</accession>
<dbReference type="PANTHER" id="PTHR22726">
    <property type="entry name" value="METALLOENDOPEPTIDASE OMA1"/>
    <property type="match status" value="1"/>
</dbReference>
<dbReference type="Pfam" id="PF14559">
    <property type="entry name" value="TPR_19"/>
    <property type="match status" value="1"/>
</dbReference>
<evidence type="ECO:0000256" key="2">
    <source>
        <dbReference type="ARBA" id="ARBA00022670"/>
    </source>
</evidence>
<evidence type="ECO:0000256" key="3">
    <source>
        <dbReference type="ARBA" id="ARBA00022723"/>
    </source>
</evidence>
<dbReference type="STRING" id="163359.A9R16_01385"/>
<name>A0A1C2FZQ7_9GAMM</name>
<dbReference type="GO" id="GO:0004222">
    <property type="term" value="F:metalloendopeptidase activity"/>
    <property type="evidence" value="ECO:0007669"/>
    <property type="project" value="InterPro"/>
</dbReference>
<protein>
    <submittedName>
        <fullName evidence="7">Uncharacterized protein</fullName>
    </submittedName>
</protein>
<evidence type="ECO:0000256" key="1">
    <source>
        <dbReference type="ARBA" id="ARBA00001947"/>
    </source>
</evidence>
<dbReference type="Proteomes" id="UP000253250">
    <property type="component" value="Unassembled WGS sequence"/>
</dbReference>
<dbReference type="SUPFAM" id="SSF48452">
    <property type="entry name" value="TPR-like"/>
    <property type="match status" value="1"/>
</dbReference>
<evidence type="ECO:0000256" key="4">
    <source>
        <dbReference type="ARBA" id="ARBA00022801"/>
    </source>
</evidence>
<evidence type="ECO:0000313" key="7">
    <source>
        <dbReference type="EMBL" id="RCN58853.1"/>
    </source>
</evidence>
<dbReference type="Gene3D" id="1.25.40.10">
    <property type="entry name" value="Tetratricopeptide repeat domain"/>
    <property type="match status" value="1"/>
</dbReference>
<dbReference type="GO" id="GO:0016020">
    <property type="term" value="C:membrane"/>
    <property type="evidence" value="ECO:0007669"/>
    <property type="project" value="TreeGrafter"/>
</dbReference>
<keyword evidence="5" id="KW-0862">Zinc</keyword>